<comment type="caution">
    <text evidence="1">The sequence shown here is derived from an EMBL/GenBank/DDBJ whole genome shotgun (WGS) entry which is preliminary data.</text>
</comment>
<dbReference type="EMBL" id="VSRR010099513">
    <property type="protein sequence ID" value="MPC94679.1"/>
    <property type="molecule type" value="Genomic_DNA"/>
</dbReference>
<evidence type="ECO:0000313" key="2">
    <source>
        <dbReference type="Proteomes" id="UP000324222"/>
    </source>
</evidence>
<reference evidence="1 2" key="1">
    <citation type="submission" date="2019-05" db="EMBL/GenBank/DDBJ databases">
        <title>Another draft genome of Portunus trituberculatus and its Hox gene families provides insights of decapod evolution.</title>
        <authorList>
            <person name="Jeong J.-H."/>
            <person name="Song I."/>
            <person name="Kim S."/>
            <person name="Choi T."/>
            <person name="Kim D."/>
            <person name="Ryu S."/>
            <person name="Kim W."/>
        </authorList>
    </citation>
    <scope>NUCLEOTIDE SEQUENCE [LARGE SCALE GENOMIC DNA]</scope>
    <source>
        <tissue evidence="1">Muscle</tissue>
    </source>
</reference>
<keyword evidence="2" id="KW-1185">Reference proteome</keyword>
<evidence type="ECO:0000313" key="1">
    <source>
        <dbReference type="EMBL" id="MPC94679.1"/>
    </source>
</evidence>
<gene>
    <name evidence="1" type="ORF">E2C01_089858</name>
</gene>
<dbReference type="Proteomes" id="UP000324222">
    <property type="component" value="Unassembled WGS sequence"/>
</dbReference>
<protein>
    <submittedName>
        <fullName evidence="1">Uncharacterized protein</fullName>
    </submittedName>
</protein>
<sequence>MARVLLSGLMAPTHRSFPHSFWITGPRVSVVSKA</sequence>
<organism evidence="1 2">
    <name type="scientific">Portunus trituberculatus</name>
    <name type="common">Swimming crab</name>
    <name type="synonym">Neptunus trituberculatus</name>
    <dbReference type="NCBI Taxonomy" id="210409"/>
    <lineage>
        <taxon>Eukaryota</taxon>
        <taxon>Metazoa</taxon>
        <taxon>Ecdysozoa</taxon>
        <taxon>Arthropoda</taxon>
        <taxon>Crustacea</taxon>
        <taxon>Multicrustacea</taxon>
        <taxon>Malacostraca</taxon>
        <taxon>Eumalacostraca</taxon>
        <taxon>Eucarida</taxon>
        <taxon>Decapoda</taxon>
        <taxon>Pleocyemata</taxon>
        <taxon>Brachyura</taxon>
        <taxon>Eubrachyura</taxon>
        <taxon>Portunoidea</taxon>
        <taxon>Portunidae</taxon>
        <taxon>Portuninae</taxon>
        <taxon>Portunus</taxon>
    </lineage>
</organism>
<accession>A0A5B7JIM2</accession>
<name>A0A5B7JIM2_PORTR</name>
<proteinExistence type="predicted"/>
<dbReference type="AlphaFoldDB" id="A0A5B7JIM2"/>